<evidence type="ECO:0000313" key="2">
    <source>
        <dbReference type="Proteomes" id="UP000321310"/>
    </source>
</evidence>
<dbReference type="AlphaFoldDB" id="A0A5C7DNG3"/>
<accession>A0A5C7DNG3</accession>
<evidence type="ECO:0000313" key="1">
    <source>
        <dbReference type="EMBL" id="TXE84760.1"/>
    </source>
</evidence>
<organism evidence="1 2">
    <name type="scientific">Campylobacter peloridis</name>
    <dbReference type="NCBI Taxonomy" id="488546"/>
    <lineage>
        <taxon>Bacteria</taxon>
        <taxon>Pseudomonadati</taxon>
        <taxon>Campylobacterota</taxon>
        <taxon>Epsilonproteobacteria</taxon>
        <taxon>Campylobacterales</taxon>
        <taxon>Campylobacteraceae</taxon>
        <taxon>Campylobacter</taxon>
    </lineage>
</organism>
<dbReference type="RefSeq" id="WP_147574772.1">
    <property type="nucleotide sequence ID" value="NZ_VOWB01000008.1"/>
</dbReference>
<dbReference type="EMBL" id="VOWB01000008">
    <property type="protein sequence ID" value="TXE84760.1"/>
    <property type="molecule type" value="Genomic_DNA"/>
</dbReference>
<dbReference type="Proteomes" id="UP000321310">
    <property type="component" value="Unassembled WGS sequence"/>
</dbReference>
<sequence length="69" mass="8032">MKKEIDFKNAIRNPYVDKELKRQVTINLSGNVIDYFKEMAKKKGVPYQILINIFLNDCVSKKLDIAVVE</sequence>
<comment type="caution">
    <text evidence="1">The sequence shown here is derived from an EMBL/GenBank/DDBJ whole genome shotgun (WGS) entry which is preliminary data.</text>
</comment>
<protein>
    <submittedName>
        <fullName evidence="1">Antitoxin</fullName>
    </submittedName>
</protein>
<gene>
    <name evidence="1" type="ORF">FPD46_00560</name>
</gene>
<reference evidence="1 2" key="1">
    <citation type="submission" date="2019-07" db="EMBL/GenBank/DDBJ databases">
        <title>Rapid identification of Enteric Bacteria from Whole Genome Sequences (WGS) using Average Nucleotide Identity (ANI).</title>
        <authorList>
            <person name="Lane C."/>
        </authorList>
    </citation>
    <scope>NUCLEOTIDE SEQUENCE [LARGE SCALE GENOMIC DNA]</scope>
    <source>
        <strain evidence="1 2">2016D-0250</strain>
    </source>
</reference>
<name>A0A5C7DNG3_9BACT</name>
<proteinExistence type="predicted"/>